<evidence type="ECO:0000313" key="1">
    <source>
        <dbReference type="EMBL" id="JAB91816.1"/>
    </source>
</evidence>
<sequence>MIGKTEPPPSSRNFPENPVYSTKIKYNIAHIIPFYSSFFFSLFFNRPGNSETNAHADSKAIDVQEKASLELVIFCNVLPACMATIDGGATPKKVPTANVYTGTPITGDAKLMNQFGSMGVMRRNSI</sequence>
<organism evidence="1">
    <name type="scientific">Ceratitis capitata</name>
    <name type="common">Mediterranean fruit fly</name>
    <name type="synonym">Tephritis capitata</name>
    <dbReference type="NCBI Taxonomy" id="7213"/>
    <lineage>
        <taxon>Eukaryota</taxon>
        <taxon>Metazoa</taxon>
        <taxon>Ecdysozoa</taxon>
        <taxon>Arthropoda</taxon>
        <taxon>Hexapoda</taxon>
        <taxon>Insecta</taxon>
        <taxon>Pterygota</taxon>
        <taxon>Neoptera</taxon>
        <taxon>Endopterygota</taxon>
        <taxon>Diptera</taxon>
        <taxon>Brachycera</taxon>
        <taxon>Muscomorpha</taxon>
        <taxon>Tephritoidea</taxon>
        <taxon>Tephritidae</taxon>
        <taxon>Ceratitis</taxon>
        <taxon>Ceratitis</taxon>
    </lineage>
</organism>
<reference evidence="1" key="2">
    <citation type="journal article" date="2014" name="BMC Genomics">
        <title>A genomic perspective to assessing quality of mass-reared SIT flies used in Mediterranean fruit fly (Ceratitis capitata) eradication in California.</title>
        <authorList>
            <person name="Calla B."/>
            <person name="Hall B."/>
            <person name="Hou S."/>
            <person name="Geib S.M."/>
        </authorList>
    </citation>
    <scope>NUCLEOTIDE SEQUENCE</scope>
</reference>
<dbReference type="EMBL" id="GAMC01014739">
    <property type="protein sequence ID" value="JAB91816.1"/>
    <property type="molecule type" value="mRNA"/>
</dbReference>
<reference evidence="1" key="1">
    <citation type="submission" date="2013-07" db="EMBL/GenBank/DDBJ databases">
        <authorList>
            <person name="Geib S."/>
        </authorList>
    </citation>
    <scope>NUCLEOTIDE SEQUENCE</scope>
</reference>
<dbReference type="AlphaFoldDB" id="W8BEZ3"/>
<protein>
    <submittedName>
        <fullName evidence="1">Uncharacterized protein</fullName>
    </submittedName>
</protein>
<proteinExistence type="evidence at transcript level"/>
<accession>W8BEZ3</accession>
<name>W8BEZ3_CERCA</name>